<dbReference type="Pfam" id="PF08240">
    <property type="entry name" value="ADH_N"/>
    <property type="match status" value="1"/>
</dbReference>
<dbReference type="SMR" id="Q9ALM5"/>
<dbReference type="Pfam" id="PF16197">
    <property type="entry name" value="KAsynt_C_assoc"/>
    <property type="match status" value="1"/>
</dbReference>
<feature type="binding site" evidence="15">
    <location>
        <position position="1446"/>
    </location>
    <ligand>
        <name>NADPH</name>
        <dbReference type="ChEBI" id="CHEBI:57783"/>
        <label>1</label>
    </ligand>
</feature>
<dbReference type="BioCyc" id="MetaCyc:MONOMER-22049"/>
<accession>Q9ALM5</accession>
<dbReference type="SMART" id="SM00829">
    <property type="entry name" value="PKS_ER"/>
    <property type="match status" value="1"/>
</dbReference>
<name>Q9ALM5_SACSN</name>
<dbReference type="InterPro" id="IPR020806">
    <property type="entry name" value="PKS_PP-bd"/>
</dbReference>
<evidence type="ECO:0000256" key="6">
    <source>
        <dbReference type="ARBA" id="ARBA00022737"/>
    </source>
</evidence>
<evidence type="ECO:0000256" key="10">
    <source>
        <dbReference type="PROSITE-ProRule" id="PRU01363"/>
    </source>
</evidence>
<keyword evidence="6" id="KW-0677">Repeat</keyword>
<dbReference type="Pfam" id="PF14765">
    <property type="entry name" value="PS-DH"/>
    <property type="match status" value="1"/>
</dbReference>
<dbReference type="InterPro" id="IPR049552">
    <property type="entry name" value="PKS_DH_N"/>
</dbReference>
<dbReference type="SMART" id="SM00823">
    <property type="entry name" value="PKS_PP"/>
    <property type="match status" value="1"/>
</dbReference>
<feature type="region of interest" description="C-terminal hotdog fold" evidence="10">
    <location>
        <begin position="1076"/>
        <end position="1208"/>
    </location>
</feature>
<dbReference type="Gene3D" id="3.90.180.10">
    <property type="entry name" value="Medium-chain alcohol dehydrogenases, catalytic domain"/>
    <property type="match status" value="1"/>
</dbReference>
<feature type="binding site" evidence="15">
    <location>
        <position position="1552"/>
    </location>
    <ligand>
        <name>NADPH</name>
        <dbReference type="ChEBI" id="CHEBI:57783"/>
        <label>1</label>
    </ligand>
</feature>
<dbReference type="InterPro" id="IPR032821">
    <property type="entry name" value="PKS_assoc"/>
</dbReference>
<dbReference type="Pfam" id="PF13602">
    <property type="entry name" value="ADH_zinc_N_2"/>
    <property type="match status" value="1"/>
</dbReference>
<dbReference type="SUPFAM" id="SSF47336">
    <property type="entry name" value="ACP-like"/>
    <property type="match status" value="1"/>
</dbReference>
<dbReference type="InterPro" id="IPR055123">
    <property type="entry name" value="SpnB-like_Rossmann"/>
</dbReference>
<dbReference type="InterPro" id="IPR009081">
    <property type="entry name" value="PP-bd_ACP"/>
</dbReference>
<feature type="binding site" evidence="15">
    <location>
        <position position="1589"/>
    </location>
    <ligand>
        <name>NADPH</name>
        <dbReference type="ChEBI" id="CHEBI:57783"/>
        <label>1</label>
    </ligand>
</feature>
<dbReference type="SMART" id="SM01294">
    <property type="entry name" value="PKS_PP_betabranch"/>
    <property type="match status" value="1"/>
</dbReference>
<feature type="binding site" evidence="15">
    <location>
        <position position="1547"/>
    </location>
    <ligand>
        <name>NADPH</name>
        <dbReference type="ChEBI" id="CHEBI:57783"/>
        <label>1</label>
    </ligand>
</feature>
<dbReference type="Pfam" id="PF02801">
    <property type="entry name" value="Ketoacyl-synt_C"/>
    <property type="match status" value="1"/>
</dbReference>
<dbReference type="SUPFAM" id="SSF55048">
    <property type="entry name" value="Probable ACP-binding domain of malonyl-CoA ACP transacylase"/>
    <property type="match status" value="1"/>
</dbReference>
<dbReference type="Gene3D" id="3.40.366.10">
    <property type="entry name" value="Malonyl-Coenzyme A Acyl Carrier Protein, domain 2"/>
    <property type="match status" value="1"/>
</dbReference>
<dbReference type="InterPro" id="IPR016036">
    <property type="entry name" value="Malonyl_transacylase_ACP-bd"/>
</dbReference>
<dbReference type="InterPro" id="IPR020807">
    <property type="entry name" value="PKS_DH"/>
</dbReference>
<dbReference type="CDD" id="cd08956">
    <property type="entry name" value="KR_3_FAS_SDR_x"/>
    <property type="match status" value="1"/>
</dbReference>
<dbReference type="PROSITE" id="PS01162">
    <property type="entry name" value="QOR_ZETA_CRYSTAL"/>
    <property type="match status" value="1"/>
</dbReference>
<feature type="binding site" evidence="15">
    <location>
        <position position="1736"/>
    </location>
    <ligand>
        <name>NADPH</name>
        <dbReference type="ChEBI" id="CHEBI:57783"/>
        <label>2</label>
    </ligand>
</feature>
<evidence type="ECO:0000259" key="11">
    <source>
        <dbReference type="PROSITE" id="PS50075"/>
    </source>
</evidence>
<feature type="binding site" evidence="15">
    <location>
        <position position="1590"/>
    </location>
    <ligand>
        <name>NADPH</name>
        <dbReference type="ChEBI" id="CHEBI:57783"/>
        <label>1</label>
    </ligand>
</feature>
<feature type="binding site" evidence="15">
    <location>
        <position position="1572"/>
    </location>
    <ligand>
        <name>NADPH</name>
        <dbReference type="ChEBI" id="CHEBI:57783"/>
        <label>1</label>
    </ligand>
</feature>
<dbReference type="Pfam" id="PF00109">
    <property type="entry name" value="ketoacyl-synt"/>
    <property type="match status" value="1"/>
</dbReference>
<dbReference type="InterPro" id="IPR013968">
    <property type="entry name" value="PKS_KR"/>
</dbReference>
<dbReference type="SUPFAM" id="SSF51735">
    <property type="entry name" value="NAD(P)-binding Rossmann-fold domains"/>
    <property type="match status" value="3"/>
</dbReference>
<dbReference type="PROSITE" id="PS52019">
    <property type="entry name" value="PKS_MFAS_DH"/>
    <property type="match status" value="1"/>
</dbReference>
<dbReference type="GO" id="GO:0016491">
    <property type="term" value="F:oxidoreductase activity"/>
    <property type="evidence" value="ECO:0007669"/>
    <property type="project" value="InterPro"/>
</dbReference>
<dbReference type="SMART" id="SM00822">
    <property type="entry name" value="PKS_KR"/>
    <property type="match status" value="1"/>
</dbReference>
<dbReference type="CDD" id="cd00833">
    <property type="entry name" value="PKS"/>
    <property type="match status" value="1"/>
</dbReference>
<feature type="binding site" evidence="15">
    <location>
        <position position="1787"/>
    </location>
    <ligand>
        <name>NADPH</name>
        <dbReference type="ChEBI" id="CHEBI:57783"/>
        <label>2</label>
    </ligand>
</feature>
<dbReference type="GO" id="GO:0006633">
    <property type="term" value="P:fatty acid biosynthetic process"/>
    <property type="evidence" value="ECO:0007669"/>
    <property type="project" value="InterPro"/>
</dbReference>
<dbReference type="InterPro" id="IPR049551">
    <property type="entry name" value="PKS_DH_C"/>
</dbReference>
<dbReference type="FunFam" id="3.40.50.720:FF:000209">
    <property type="entry name" value="Polyketide synthase Pks12"/>
    <property type="match status" value="1"/>
</dbReference>
<reference evidence="15" key="2">
    <citation type="journal article" date="2012" name="Nat. Chem. Biol.">
        <title>Divergence of multimodular polyketide synthases revealed by a didomain structure.</title>
        <authorList>
            <person name="Zheng J."/>
            <person name="Gay D.C."/>
            <person name="Demeler B."/>
            <person name="White M.A."/>
            <person name="Keatinge-Clay A.T."/>
        </authorList>
    </citation>
    <scope>X-RAY CRYSTALLOGRAPHY (3.00 ANGSTROMS) OF 1216-1989 IN COMPLEX WITH NADPH</scope>
</reference>
<dbReference type="Gene3D" id="3.30.70.3290">
    <property type="match status" value="1"/>
</dbReference>
<dbReference type="EvolutionaryTrace" id="Q9ALM5"/>
<feature type="binding site" evidence="15">
    <location>
        <position position="1551"/>
    </location>
    <ligand>
        <name>NADPH</name>
        <dbReference type="ChEBI" id="CHEBI:57783"/>
        <label>1</label>
    </ligand>
</feature>
<dbReference type="GO" id="GO:0004315">
    <property type="term" value="F:3-oxoacyl-[acyl-carrier-protein] synthase activity"/>
    <property type="evidence" value="ECO:0007669"/>
    <property type="project" value="InterPro"/>
</dbReference>
<dbReference type="InterPro" id="IPR011032">
    <property type="entry name" value="GroES-like_sf"/>
</dbReference>
<dbReference type="PANTHER" id="PTHR43775:SF51">
    <property type="entry name" value="INACTIVE PHENOLPHTHIOCEROL SYNTHESIS POLYKETIDE SYNTHASE TYPE I PKS1-RELATED"/>
    <property type="match status" value="1"/>
</dbReference>
<dbReference type="InterPro" id="IPR016035">
    <property type="entry name" value="Acyl_Trfase/lysoPLipase"/>
</dbReference>
<dbReference type="PDBsum" id="3SLK"/>
<dbReference type="SMART" id="SM00826">
    <property type="entry name" value="PKS_DH"/>
    <property type="match status" value="1"/>
</dbReference>
<evidence type="ECO:0000256" key="4">
    <source>
        <dbReference type="ARBA" id="ARBA00022553"/>
    </source>
</evidence>
<dbReference type="GO" id="GO:0000166">
    <property type="term" value="F:nucleotide binding"/>
    <property type="evidence" value="ECO:0007669"/>
    <property type="project" value="UniProtKB-KW"/>
</dbReference>
<feature type="binding site" evidence="15">
    <location>
        <position position="1635"/>
    </location>
    <ligand>
        <name>NADPH</name>
        <dbReference type="ChEBI" id="CHEBI:57783"/>
        <label>1</label>
    </ligand>
</feature>
<dbReference type="Gene3D" id="3.40.47.10">
    <property type="match status" value="1"/>
</dbReference>
<evidence type="ECO:0000256" key="3">
    <source>
        <dbReference type="ARBA" id="ARBA00022450"/>
    </source>
</evidence>
<dbReference type="InterPro" id="IPR020841">
    <property type="entry name" value="PKS_Beta-ketoAc_synthase_dom"/>
</dbReference>
<dbReference type="GO" id="GO:0004312">
    <property type="term" value="F:fatty acid synthase activity"/>
    <property type="evidence" value="ECO:0007669"/>
    <property type="project" value="TreeGrafter"/>
</dbReference>
<feature type="binding site" evidence="15">
    <location>
        <position position="1857"/>
    </location>
    <ligand>
        <name>NADPH</name>
        <dbReference type="ChEBI" id="CHEBI:57783"/>
        <label>2</label>
    </ligand>
</feature>
<keyword evidence="3" id="KW-0596">Phosphopantetheine</keyword>
<evidence type="ECO:0007829" key="15">
    <source>
        <dbReference type="PDB" id="3SLK"/>
    </source>
</evidence>
<feature type="binding site" evidence="15">
    <location>
        <position position="1757"/>
    </location>
    <ligand>
        <name>NADPH</name>
        <dbReference type="ChEBI" id="CHEBI:57783"/>
        <label>2</label>
    </ligand>
</feature>
<dbReference type="Pfam" id="PF08990">
    <property type="entry name" value="Docking"/>
    <property type="match status" value="1"/>
</dbReference>
<dbReference type="Gene3D" id="3.10.129.110">
    <property type="entry name" value="Polyketide synthase dehydratase"/>
    <property type="match status" value="1"/>
</dbReference>
<dbReference type="CDD" id="cd05195">
    <property type="entry name" value="enoyl_red"/>
    <property type="match status" value="1"/>
</dbReference>
<feature type="domain" description="Carrier" evidence="11">
    <location>
        <begin position="1999"/>
        <end position="2074"/>
    </location>
</feature>
<feature type="domain" description="Ketosynthase family 3 (KS3)" evidence="12">
    <location>
        <begin position="36"/>
        <end position="462"/>
    </location>
</feature>
<dbReference type="InterPro" id="IPR013154">
    <property type="entry name" value="ADH-like_N"/>
</dbReference>
<dbReference type="Pfam" id="PF22953">
    <property type="entry name" value="SpnB_Rossmann"/>
    <property type="match status" value="1"/>
</dbReference>
<keyword evidence="4" id="KW-0597">Phosphoprotein</keyword>
<feature type="binding site" evidence="15">
    <location>
        <position position="1735"/>
    </location>
    <ligand>
        <name>NADPH</name>
        <dbReference type="ChEBI" id="CHEBI:57783"/>
        <label>2</label>
    </ligand>
</feature>
<evidence type="ECO:0000256" key="9">
    <source>
        <dbReference type="ARBA" id="ARBA00023315"/>
    </source>
</evidence>
<dbReference type="InterPro" id="IPR036736">
    <property type="entry name" value="ACP-like_sf"/>
</dbReference>
<gene>
    <name evidence="14" type="primary">spnB</name>
</gene>
<evidence type="ECO:0000256" key="2">
    <source>
        <dbReference type="ARBA" id="ARBA00004792"/>
    </source>
</evidence>
<dbReference type="FunFam" id="3.90.180.10:FF:000032">
    <property type="entry name" value="Probable polyketide synthase pks1"/>
    <property type="match status" value="1"/>
</dbReference>
<dbReference type="SUPFAM" id="SSF53901">
    <property type="entry name" value="Thiolase-like"/>
    <property type="match status" value="1"/>
</dbReference>
<dbReference type="GO" id="GO:0031177">
    <property type="term" value="F:phosphopantetheine binding"/>
    <property type="evidence" value="ECO:0007669"/>
    <property type="project" value="InterPro"/>
</dbReference>
<dbReference type="SUPFAM" id="SSF52151">
    <property type="entry name" value="FabD/lysophospholipase-like"/>
    <property type="match status" value="1"/>
</dbReference>
<keyword evidence="8" id="KW-0511">Multifunctional enzyme</keyword>
<keyword evidence="5" id="KW-0808">Transferase</keyword>
<feature type="binding site" evidence="15">
    <location>
        <position position="1814"/>
    </location>
    <ligand>
        <name>NADPH</name>
        <dbReference type="ChEBI" id="CHEBI:57783"/>
        <label>2</label>
    </ligand>
</feature>
<dbReference type="GO" id="GO:0008270">
    <property type="term" value="F:zinc ion binding"/>
    <property type="evidence" value="ECO:0007669"/>
    <property type="project" value="InterPro"/>
</dbReference>
<feature type="binding site" evidence="15">
    <location>
        <position position="1786"/>
    </location>
    <ligand>
        <name>NADPH</name>
        <dbReference type="ChEBI" id="CHEBI:57783"/>
        <label>2</label>
    </ligand>
</feature>
<feature type="binding site" evidence="15">
    <location>
        <position position="1900"/>
    </location>
    <ligand>
        <name>NADPH</name>
        <dbReference type="ChEBI" id="CHEBI:57783"/>
        <label>2</label>
    </ligand>
</feature>
<comment type="cofactor">
    <cofactor evidence="1">
        <name>pantetheine 4'-phosphate</name>
        <dbReference type="ChEBI" id="CHEBI:47942"/>
    </cofactor>
</comment>
<dbReference type="Pfam" id="PF21089">
    <property type="entry name" value="PKS_DH_N"/>
    <property type="match status" value="1"/>
</dbReference>
<dbReference type="Gene3D" id="1.10.1200.10">
    <property type="entry name" value="ACP-like"/>
    <property type="match status" value="1"/>
</dbReference>
<organism evidence="14">
    <name type="scientific">Saccharopolyspora spinosa</name>
    <dbReference type="NCBI Taxonomy" id="60894"/>
    <lineage>
        <taxon>Bacteria</taxon>
        <taxon>Bacillati</taxon>
        <taxon>Actinomycetota</taxon>
        <taxon>Actinomycetes</taxon>
        <taxon>Pseudonocardiales</taxon>
        <taxon>Pseudonocardiaceae</taxon>
        <taxon>Saccharopolyspora</taxon>
    </lineage>
</organism>
<evidence type="ECO:0000256" key="7">
    <source>
        <dbReference type="ARBA" id="ARBA00023194"/>
    </source>
</evidence>
<feature type="binding site" evidence="15">
    <location>
        <position position="1759"/>
    </location>
    <ligand>
        <name>NADPH</name>
        <dbReference type="ChEBI" id="CHEBI:57783"/>
        <label>2</label>
    </ligand>
</feature>
<feature type="region of interest" description="N-terminal hotdog fold" evidence="10">
    <location>
        <begin position="940"/>
        <end position="1064"/>
    </location>
</feature>
<reference evidence="14" key="1">
    <citation type="journal article" date="2001" name="Chem. Biol.">
        <title>Cloning and analysis of the spinosad biosynthetic gene cluster of Saccharopolyspora spinosa.</title>
        <authorList>
            <person name="Waldron C."/>
            <person name="Matsushima P."/>
            <person name="Rosteck P.R.Jr."/>
            <person name="Broughton M.C."/>
            <person name="Turner J."/>
            <person name="Madduri K."/>
            <person name="Crawford K.P."/>
            <person name="Merlo D.J."/>
            <person name="Baltz R.H."/>
        </authorList>
    </citation>
    <scope>NUCLEOTIDE SEQUENCE</scope>
</reference>
<feature type="binding site" evidence="15">
    <location>
        <position position="1658"/>
    </location>
    <ligand>
        <name>NADPH</name>
        <dbReference type="ChEBI" id="CHEBI:57783"/>
        <label>1</label>
    </ligand>
</feature>
<dbReference type="InterPro" id="IPR015083">
    <property type="entry name" value="NorB/c/GfsB-D-like_docking"/>
</dbReference>
<dbReference type="PROSITE" id="PS00606">
    <property type="entry name" value="KS3_1"/>
    <property type="match status" value="1"/>
</dbReference>
<dbReference type="PANTHER" id="PTHR43775">
    <property type="entry name" value="FATTY ACID SYNTHASE"/>
    <property type="match status" value="1"/>
</dbReference>
<keyword evidence="9" id="KW-0012">Acyltransferase</keyword>
<feature type="domain" description="PKS/mFAS DH" evidence="13">
    <location>
        <begin position="940"/>
        <end position="1208"/>
    </location>
</feature>
<dbReference type="PROSITE" id="PS50075">
    <property type="entry name" value="CARRIER"/>
    <property type="match status" value="1"/>
</dbReference>
<dbReference type="SMART" id="SM00825">
    <property type="entry name" value="PKS_KS"/>
    <property type="match status" value="1"/>
</dbReference>
<dbReference type="GO" id="GO:0033068">
    <property type="term" value="P:macrolide biosynthetic process"/>
    <property type="evidence" value="ECO:0007669"/>
    <property type="project" value="UniProtKB-ARBA"/>
</dbReference>
<dbReference type="OrthoDB" id="9778690at2"/>
<protein>
    <submittedName>
        <fullName evidence="14">Polyketide synthase extender module 2</fullName>
    </submittedName>
</protein>
<dbReference type="InterPro" id="IPR018201">
    <property type="entry name" value="Ketoacyl_synth_AS"/>
</dbReference>
<dbReference type="SMART" id="SM00827">
    <property type="entry name" value="PKS_AT"/>
    <property type="match status" value="1"/>
</dbReference>
<evidence type="ECO:0000259" key="12">
    <source>
        <dbReference type="PROSITE" id="PS52004"/>
    </source>
</evidence>
<dbReference type="InterPro" id="IPR014043">
    <property type="entry name" value="Acyl_transferase_dom"/>
</dbReference>
<keyword evidence="15" id="KW-0547">Nucleotide-binding</keyword>
<evidence type="ECO:0000256" key="5">
    <source>
        <dbReference type="ARBA" id="ARBA00022679"/>
    </source>
</evidence>
<feature type="binding site" evidence="15">
    <location>
        <position position="1836"/>
    </location>
    <ligand>
        <name>NADPH</name>
        <dbReference type="ChEBI" id="CHEBI:57783"/>
        <label>2</label>
    </ligand>
</feature>
<dbReference type="PROSITE" id="PS52004">
    <property type="entry name" value="KS3_2"/>
    <property type="match status" value="1"/>
</dbReference>
<dbReference type="InterPro" id="IPR049900">
    <property type="entry name" value="PKS_mFAS_DH"/>
</dbReference>
<sequence>MTVTTSYEEVVEALRASLKENERLRRGRDRFSAEKDDPIAIVAMSCRYPGQVSSPEDLWQLAAGGVDAISEVPGDRGWDLDGVFVPDSDRPGTSYACAGGFLQGVSEFDAGFFGISPREALAMDPQQRLLLEVAWEVFERAGLEQRSTRGSRVGVFVGTNGQDYASWLRTPPPAVAGHVLTGGAAAVLSGRVAYSFGFEGPAVTVDTACSSSLVALHLAGQALRAGECDLALAGGVTVMSTPKVFLEFSRQRGLAPDGRCKSFAAGADGTGWGEGAGLLLLERLSDARRNGHEVLAVVRGSAVNQDGASNGLTAPNGSSQQRVITQALASAGLSVSDVDAVEAHGTGTRLGDPIEAQALIATYGRDRDPGRPLWLGSVKSNIGHTQAAAGVAGVIKMVMAMRHGQLPRTLHVESPSPEVDWSAGTVQLLTENTPWPRSGRVRRVGVSSFGISGTNAHVILEQPPGVPSQSAGPGSGSVVDVPVVPWMVSGKTPEALSAQATALMTYLDERPDVSSLDVGYSLALTRSALDERAVVLGSDRETLLCGVKALSAGHEASGLVTGSVGAGGRIGFVFSGQGGQWLGMGRGLYRAFPVFAAAFDEACAELDAHLGQEIGVREVVSGSDAQLLDRTLWAQSGLFALQVGLLKLLDSWGVRPSVVLGHSVGELAAAFAAGVVSLSGAARLVAGRARLMQALPSGGGMLAVPAGEELLWSLLADQGDRVGIAAVNAAGSVVLSGDRDVLDDLAGRLDGQGIRSRWLRVSHAFHSYRMDPMLAEFAELARTVDYRRCEVPIVSTLTGDLDDAGRMSGPDYWVRQVREPVRFADGVQALVEHDVATVVELGPDGALSALIQECVAASDHAGRLSAVPAMRRNQDEAQKVMTALAHVHVRGGAVDWRSFFAGTGAKQIELPTYAFQRQRYWLVPSDSGDVTGAGLAGAEHPLLGAVVPVAGGDEVLLTGRISVRTHPWLAEHRVLGEVIVAGTALLEIALHAGERLGCERVEELTLEAPLVLPERGAIQVQLRVGAPENSGRRPMALYSRPEGAAEHDWTRHATGRLAPGRGEAAGDLADWPAPGALPVDLDEFYRDLAELGLEYGPIFQGLKAAWRQGDEVYAEAALPGTEDSGFGVHPALLDAALHATAVRDMDDARLPFQWEGVSLHAKAAPALRVRVVPAGDDAKSLLVCDGTGRPVISVDRLVLRSAAARRTGARRQAHQARLYRLSWPTVQLPTSAQPPSCVLLGTSEVSADIQVYPDLRSLTAALDAGAEPPGVVIAPTPPGGGRTADVRETTRHALDLVQGWLSDQRLNESRLLLVTQGAVAVEPGEPVTDLAQAALWGLLRSTQTEHPDRFVLVDVPEPAQLLPALPGVLACGEPQLALRRGGAHAPRLAGLGSDDVLPVPDGTGWRLEATRPGSLDGLALVDEPTATAPLGDGEVRIAMRAAGVNFRDALIALGMYPGVASLGSEGAGVVVETGPGVTGLAPGDRVMGMIPKAFGPLAVADHRMVTRIPAGWSFARAASVPIVFLTAYYALVDLAGLRPGESLLVHSAAGGVGMAAIQLARHLGAEVYATASEDKWQAVELSREHLASSRTCDFEQQFLGATGGRGVDVVLNSLAGEFADASLRMLPRGGRFLELGKTDVRDPVEVADAHPGVSYQAFDTVEAGPQRIGEMLHELVELFEGRVLEPLPVTAWDVRQAPEALRHLSQARHVGKLVLTMPPVWDAAGTVLVTGGTGALGAEVARHLVIERGVRNLVLVSRRGPAASGAAELVAQLTAYGAEVSLQACDVADRETLAKVLASIPDEHPLTAVVHAAGVLDDGVSESLTVERLDQVLRPKVDGARNLLELIDPDVALVLFSSVSGVLGSGGQGNYAAANSFLDALAQQRQSRGLPTRSLAWGPWAEHGMASTLREAEQDRLARSGLLPISTEEGLSQFDAACGGAHTVVAPVRFSRLSDGNAIKFSVLQGLVGPHRVNKAATADDAESLRKRLGRLPDAEQHRILLDLVRMHVAAVLGFAGSQEITADGTFKVLGFDSLTVVELRNRINGATGLRLPATLVFNYPTPDALAAHLVTALSADRLAGTFEELDRWAANLPTLARDEATRAQITTRLQAILQSLADVSGGTGGGSVPDRLRSATDDELFQLLDNDLELP</sequence>
<comment type="pathway">
    <text evidence="2">Antibiotic biosynthesis.</text>
</comment>
<dbReference type="FunFam" id="1.10.1200.10:FF:000007">
    <property type="entry name" value="Probable polyketide synthase pks17"/>
    <property type="match status" value="1"/>
</dbReference>
<dbReference type="PDB" id="3SLK">
    <property type="method" value="X-ray"/>
    <property type="resolution" value="3.00 A"/>
    <property type="chains" value="A/B=1216-1989"/>
</dbReference>
<dbReference type="InterPro" id="IPR001227">
    <property type="entry name" value="Ac_transferase_dom_sf"/>
</dbReference>
<dbReference type="EMBL" id="AY007564">
    <property type="protein sequence ID" value="AAG23265.1"/>
    <property type="molecule type" value="Genomic_DNA"/>
</dbReference>
<dbReference type="InterPro" id="IPR014031">
    <property type="entry name" value="Ketoacyl_synth_C"/>
</dbReference>
<dbReference type="InterPro" id="IPR014030">
    <property type="entry name" value="Ketoacyl_synth_N"/>
</dbReference>
<keyword evidence="7" id="KW-0045">Antibiotic biosynthesis</keyword>
<dbReference type="InterPro" id="IPR036291">
    <property type="entry name" value="NAD(P)-bd_dom_sf"/>
</dbReference>
<proteinExistence type="evidence at protein level"/>
<feature type="binding site" evidence="15">
    <location>
        <position position="1575"/>
    </location>
    <ligand>
        <name>NADPH</name>
        <dbReference type="ChEBI" id="CHEBI:57783"/>
        <label>1</label>
    </ligand>
</feature>
<feature type="binding site" evidence="15">
    <location>
        <position position="1758"/>
    </location>
    <ligand>
        <name>NADPH</name>
        <dbReference type="ChEBI" id="CHEBI:57783"/>
        <label>2</label>
    </ligand>
</feature>
<dbReference type="InterPro" id="IPR020843">
    <property type="entry name" value="ER"/>
</dbReference>
<evidence type="ECO:0000259" key="13">
    <source>
        <dbReference type="PROSITE" id="PS52019"/>
    </source>
</evidence>
<dbReference type="Pfam" id="PF08659">
    <property type="entry name" value="KR"/>
    <property type="match status" value="1"/>
</dbReference>
<dbReference type="InterPro" id="IPR042104">
    <property type="entry name" value="PKS_dehydratase_sf"/>
</dbReference>
<feature type="binding site" evidence="15">
    <location>
        <position position="1660"/>
    </location>
    <ligand>
        <name>NADPH</name>
        <dbReference type="ChEBI" id="CHEBI:57783"/>
        <label>1</label>
    </ligand>
</feature>
<feature type="active site" description="Proton donor; for dehydratase activity" evidence="10">
    <location>
        <position position="1134"/>
    </location>
</feature>
<dbReference type="InterPro" id="IPR057326">
    <property type="entry name" value="KR_dom"/>
</dbReference>
<dbReference type="Gene3D" id="3.40.50.720">
    <property type="entry name" value="NAD(P)-binding Rossmann-like Domain"/>
    <property type="match status" value="1"/>
</dbReference>
<dbReference type="Pfam" id="PF00698">
    <property type="entry name" value="Acyl_transf_1"/>
    <property type="match status" value="1"/>
</dbReference>
<evidence type="ECO:0000256" key="1">
    <source>
        <dbReference type="ARBA" id="ARBA00001957"/>
    </source>
</evidence>
<evidence type="ECO:0000256" key="8">
    <source>
        <dbReference type="ARBA" id="ARBA00023268"/>
    </source>
</evidence>
<dbReference type="InterPro" id="IPR016039">
    <property type="entry name" value="Thiolase-like"/>
</dbReference>
<dbReference type="InterPro" id="IPR002364">
    <property type="entry name" value="Quin_OxRdtase/zeta-crystal_CS"/>
</dbReference>
<keyword evidence="15" id="KW-0002">3D-structure</keyword>
<dbReference type="Pfam" id="PF00550">
    <property type="entry name" value="PP-binding"/>
    <property type="match status" value="1"/>
</dbReference>
<dbReference type="FunFam" id="3.40.47.10:FF:000019">
    <property type="entry name" value="Polyketide synthase type I"/>
    <property type="match status" value="1"/>
</dbReference>
<feature type="active site" description="Proton acceptor; for dehydratase activity" evidence="10">
    <location>
        <position position="972"/>
    </location>
</feature>
<dbReference type="InterPro" id="IPR050091">
    <property type="entry name" value="PKS_NRPS_Biosynth_Enz"/>
</dbReference>
<feature type="binding site" evidence="15">
    <location>
        <position position="1709"/>
    </location>
    <ligand>
        <name>NADPH</name>
        <dbReference type="ChEBI" id="CHEBI:57783"/>
        <label>1</label>
    </ligand>
</feature>
<dbReference type="Gene3D" id="3.40.50.11460">
    <property type="match status" value="1"/>
</dbReference>
<dbReference type="SUPFAM" id="SSF50129">
    <property type="entry name" value="GroES-like"/>
    <property type="match status" value="1"/>
</dbReference>
<evidence type="ECO:0000313" key="14">
    <source>
        <dbReference type="EMBL" id="AAG23265.1"/>
    </source>
</evidence>
<feature type="binding site" evidence="15">
    <location>
        <position position="1871"/>
    </location>
    <ligand>
        <name>NADPH</name>
        <dbReference type="ChEBI" id="CHEBI:57783"/>
        <label>2</label>
    </ligand>
</feature>